<gene>
    <name evidence="1" type="ORF">ACFP3V_24780</name>
</gene>
<dbReference type="RefSeq" id="WP_380587563.1">
    <property type="nucleotide sequence ID" value="NZ_JBHSQJ010000118.1"/>
</dbReference>
<proteinExistence type="predicted"/>
<evidence type="ECO:0000313" key="1">
    <source>
        <dbReference type="EMBL" id="MFC5910421.1"/>
    </source>
</evidence>
<dbReference type="Proteomes" id="UP001596174">
    <property type="component" value="Unassembled WGS sequence"/>
</dbReference>
<organism evidence="1 2">
    <name type="scientific">Streptacidiphilus monticola</name>
    <dbReference type="NCBI Taxonomy" id="2161674"/>
    <lineage>
        <taxon>Bacteria</taxon>
        <taxon>Bacillati</taxon>
        <taxon>Actinomycetota</taxon>
        <taxon>Actinomycetes</taxon>
        <taxon>Kitasatosporales</taxon>
        <taxon>Streptomycetaceae</taxon>
        <taxon>Streptacidiphilus</taxon>
    </lineage>
</organism>
<keyword evidence="2" id="KW-1185">Reference proteome</keyword>
<comment type="caution">
    <text evidence="1">The sequence shown here is derived from an EMBL/GenBank/DDBJ whole genome shotgun (WGS) entry which is preliminary data.</text>
</comment>
<accession>A0ABW1G996</accession>
<protein>
    <submittedName>
        <fullName evidence="1">Uncharacterized protein</fullName>
    </submittedName>
</protein>
<reference evidence="2" key="1">
    <citation type="journal article" date="2019" name="Int. J. Syst. Evol. Microbiol.">
        <title>The Global Catalogue of Microorganisms (GCM) 10K type strain sequencing project: providing services to taxonomists for standard genome sequencing and annotation.</title>
        <authorList>
            <consortium name="The Broad Institute Genomics Platform"/>
            <consortium name="The Broad Institute Genome Sequencing Center for Infectious Disease"/>
            <person name="Wu L."/>
            <person name="Ma J."/>
        </authorList>
    </citation>
    <scope>NUCLEOTIDE SEQUENCE [LARGE SCALE GENOMIC DNA]</scope>
    <source>
        <strain evidence="2">JCM 4816</strain>
    </source>
</reference>
<evidence type="ECO:0000313" key="2">
    <source>
        <dbReference type="Proteomes" id="UP001596174"/>
    </source>
</evidence>
<sequence length="67" mass="7247">MIREPTYQVGDIIETRDGRQLEVLSVGAEAYVLRPLGGDGAGGSEGVPWDIAECEDATWLVEEGRRG</sequence>
<dbReference type="EMBL" id="JBHSQJ010000118">
    <property type="protein sequence ID" value="MFC5910421.1"/>
    <property type="molecule type" value="Genomic_DNA"/>
</dbReference>
<name>A0ABW1G996_9ACTN</name>